<keyword evidence="6" id="KW-1133">Transmembrane helix</keyword>
<comment type="caution">
    <text evidence="5">Lacks conserved residue(s) required for the propagation of feature annotation.</text>
</comment>
<dbReference type="FunFam" id="2.10.25.10:FF:000038">
    <property type="entry name" value="Fibrillin 2"/>
    <property type="match status" value="2"/>
</dbReference>
<dbReference type="InterPro" id="IPR001881">
    <property type="entry name" value="EGF-like_Ca-bd_dom"/>
</dbReference>
<evidence type="ECO:0000256" key="4">
    <source>
        <dbReference type="ARBA" id="ARBA00023157"/>
    </source>
</evidence>
<feature type="domain" description="EGF-like" evidence="8">
    <location>
        <begin position="434"/>
        <end position="472"/>
    </location>
</feature>
<evidence type="ECO:0000256" key="2">
    <source>
        <dbReference type="ARBA" id="ARBA00022729"/>
    </source>
</evidence>
<dbReference type="PROSITE" id="PS00010">
    <property type="entry name" value="ASX_HYDROXYL"/>
    <property type="match status" value="2"/>
</dbReference>
<gene>
    <name evidence="9" type="ORF">CTAYLR_005458</name>
</gene>
<evidence type="ECO:0000256" key="1">
    <source>
        <dbReference type="ARBA" id="ARBA00022536"/>
    </source>
</evidence>
<dbReference type="Gene3D" id="2.10.25.10">
    <property type="entry name" value="Laminin"/>
    <property type="match status" value="2"/>
</dbReference>
<dbReference type="Pfam" id="PF07645">
    <property type="entry name" value="EGF_CA"/>
    <property type="match status" value="1"/>
</dbReference>
<dbReference type="InterPro" id="IPR018097">
    <property type="entry name" value="EGF_Ca-bd_CS"/>
</dbReference>
<dbReference type="EMBL" id="JAQMWT010000139">
    <property type="protein sequence ID" value="KAJ8609471.1"/>
    <property type="molecule type" value="Genomic_DNA"/>
</dbReference>
<dbReference type="InterPro" id="IPR049883">
    <property type="entry name" value="NOTCH1_EGF-like"/>
</dbReference>
<dbReference type="InterPro" id="IPR024731">
    <property type="entry name" value="NELL2-like_EGF"/>
</dbReference>
<dbReference type="CDD" id="cd00054">
    <property type="entry name" value="EGF_CA"/>
    <property type="match status" value="2"/>
</dbReference>
<sequence length="737" mass="81703">MWRFIATMIVVVLGRTVGGSETSDGCLVIPLGKNFTQEEAPQDISVFEREVWLRANERIVNISRVQISYTGSDIKGVAVGSRMIRAQISRLTADGTTVDECLVVTYTVLDTDECTTHSRAWIHHCDSSAVCVNTIGSYECACPQGGFGIRGSGSPARRKAFLQLGARPSTGYCWGHPNSLECCHKPEIFQLCDVEACKLTCKSDLRCTRDACHAAACPPHARCVPQDGPHPEMWTMSGDTKGTLRGGFTCECEPGFEDDGEGGCKPTHKPDWCANNECPCNCACVADDKRGGYTCEPDHGYAKYVPPGTERNTSSLRLDVGECIHAAMPRLVLVGDNPYRLKQGDDYVEFGAEVIDNNLEKTRERRMIVTFPDKPLGHCVGDIGHYRVDYEVDIDWLANETSSADPNSTIPVKFVSTSEATRAVIVDDVNECEYKGHCDRFFHRCSKMAACGNAIGSYTCTCPPGYHGDGRTDGIGCIDARPPTLVCSGAGCHPKLFRAADIHGLVSEDRQYVDVNLSDFSWITKRIQEIFENGKANNRDDFCETLRFGRPCFLASDDTVDPRTGNPVLVDLTPNITLAGLELPLSMEVQTGNFQMNTTTLRFVATYVVADANNNTAFAWREVRVTAFSNDMFTQLTRERVTFVMTGLLKACFALAIIFILWALRSFIVRLFTVFPFTLGYLLSPTTFSKCATRKQYVAAVDLWLCISRFGFLNEHERLTIAFQEWSDTQNEIYDDM</sequence>
<accession>A0AAD7XNJ5</accession>
<feature type="signal peptide" evidence="7">
    <location>
        <begin position="1"/>
        <end position="22"/>
    </location>
</feature>
<dbReference type="InterPro" id="IPR000152">
    <property type="entry name" value="EGF-type_Asp/Asn_hydroxyl_site"/>
</dbReference>
<evidence type="ECO:0000259" key="8">
    <source>
        <dbReference type="PROSITE" id="PS50026"/>
    </source>
</evidence>
<dbReference type="SMART" id="SM00181">
    <property type="entry name" value="EGF"/>
    <property type="match status" value="3"/>
</dbReference>
<dbReference type="SUPFAM" id="SSF57196">
    <property type="entry name" value="EGF/Laminin"/>
    <property type="match status" value="2"/>
</dbReference>
<keyword evidence="6" id="KW-0812">Transmembrane</keyword>
<evidence type="ECO:0000256" key="5">
    <source>
        <dbReference type="PROSITE-ProRule" id="PRU00076"/>
    </source>
</evidence>
<evidence type="ECO:0000313" key="10">
    <source>
        <dbReference type="Proteomes" id="UP001230188"/>
    </source>
</evidence>
<evidence type="ECO:0000313" key="9">
    <source>
        <dbReference type="EMBL" id="KAJ8609471.1"/>
    </source>
</evidence>
<dbReference type="PROSITE" id="PS01187">
    <property type="entry name" value="EGF_CA"/>
    <property type="match status" value="2"/>
</dbReference>
<name>A0AAD7XNJ5_9STRA</name>
<feature type="transmembrane region" description="Helical" evidence="6">
    <location>
        <begin position="641"/>
        <end position="664"/>
    </location>
</feature>
<keyword evidence="6" id="KW-0472">Membrane</keyword>
<dbReference type="Proteomes" id="UP001230188">
    <property type="component" value="Unassembled WGS sequence"/>
</dbReference>
<dbReference type="AlphaFoldDB" id="A0AAD7XNJ5"/>
<dbReference type="SMART" id="SM00179">
    <property type="entry name" value="EGF_CA"/>
    <property type="match status" value="2"/>
</dbReference>
<evidence type="ECO:0000256" key="7">
    <source>
        <dbReference type="SAM" id="SignalP"/>
    </source>
</evidence>
<feature type="chain" id="PRO_5041929483" description="EGF-like domain-containing protein" evidence="7">
    <location>
        <begin position="23"/>
        <end position="737"/>
    </location>
</feature>
<keyword evidence="1 5" id="KW-0245">EGF-like domain</keyword>
<feature type="domain" description="EGF-like" evidence="8">
    <location>
        <begin position="110"/>
        <end position="152"/>
    </location>
</feature>
<keyword evidence="4" id="KW-1015">Disulfide bond</keyword>
<reference evidence="9" key="1">
    <citation type="submission" date="2023-01" db="EMBL/GenBank/DDBJ databases">
        <title>Metagenome sequencing of chrysophaentin producing Chrysophaeum taylorii.</title>
        <authorList>
            <person name="Davison J."/>
            <person name="Bewley C."/>
        </authorList>
    </citation>
    <scope>NUCLEOTIDE SEQUENCE</scope>
    <source>
        <strain evidence="9">NIES-1699</strain>
    </source>
</reference>
<comment type="caution">
    <text evidence="9">The sequence shown here is derived from an EMBL/GenBank/DDBJ whole genome shotgun (WGS) entry which is preliminary data.</text>
</comment>
<dbReference type="Pfam" id="PF12947">
    <property type="entry name" value="EGF_3"/>
    <property type="match status" value="1"/>
</dbReference>
<protein>
    <recommendedName>
        <fullName evidence="8">EGF-like domain-containing protein</fullName>
    </recommendedName>
</protein>
<proteinExistence type="predicted"/>
<dbReference type="PANTHER" id="PTHR24039">
    <property type="entry name" value="FIBRILLIN-RELATED"/>
    <property type="match status" value="1"/>
</dbReference>
<dbReference type="InterPro" id="IPR000742">
    <property type="entry name" value="EGF"/>
</dbReference>
<evidence type="ECO:0000256" key="3">
    <source>
        <dbReference type="ARBA" id="ARBA00022737"/>
    </source>
</evidence>
<keyword evidence="10" id="KW-1185">Reference proteome</keyword>
<organism evidence="9 10">
    <name type="scientific">Chrysophaeum taylorii</name>
    <dbReference type="NCBI Taxonomy" id="2483200"/>
    <lineage>
        <taxon>Eukaryota</taxon>
        <taxon>Sar</taxon>
        <taxon>Stramenopiles</taxon>
        <taxon>Ochrophyta</taxon>
        <taxon>Pelagophyceae</taxon>
        <taxon>Pelagomonadales</taxon>
        <taxon>Pelagomonadaceae</taxon>
        <taxon>Chrysophaeum</taxon>
    </lineage>
</organism>
<dbReference type="GO" id="GO:0005509">
    <property type="term" value="F:calcium ion binding"/>
    <property type="evidence" value="ECO:0007669"/>
    <property type="project" value="InterPro"/>
</dbReference>
<evidence type="ECO:0000256" key="6">
    <source>
        <dbReference type="SAM" id="Phobius"/>
    </source>
</evidence>
<keyword evidence="3" id="KW-0677">Repeat</keyword>
<dbReference type="PROSITE" id="PS50026">
    <property type="entry name" value="EGF_3"/>
    <property type="match status" value="2"/>
</dbReference>
<keyword evidence="2 7" id="KW-0732">Signal</keyword>
<dbReference type="PANTHER" id="PTHR24039:SF53">
    <property type="entry name" value="EGF-LIKE DOMAIN-CONTAINING PROTEIN"/>
    <property type="match status" value="1"/>
</dbReference>